<dbReference type="Proteomes" id="UP000838763">
    <property type="component" value="Unassembled WGS sequence"/>
</dbReference>
<evidence type="ECO:0000313" key="6">
    <source>
        <dbReference type="Proteomes" id="UP000838763"/>
    </source>
</evidence>
<dbReference type="EC" id="3.1.1.-" evidence="3"/>
<dbReference type="EMBL" id="CALLCH030000019">
    <property type="protein sequence ID" value="CAI4219131.1"/>
    <property type="molecule type" value="Genomic_DNA"/>
</dbReference>
<dbReference type="Pfam" id="PF00135">
    <property type="entry name" value="COesterase"/>
    <property type="match status" value="1"/>
</dbReference>
<accession>A0A9P1MEM4</accession>
<protein>
    <recommendedName>
        <fullName evidence="3">Carboxylic ester hydrolase</fullName>
        <ecNumber evidence="3">3.1.1.-</ecNumber>
    </recommendedName>
</protein>
<evidence type="ECO:0000256" key="3">
    <source>
        <dbReference type="RuleBase" id="RU361235"/>
    </source>
</evidence>
<sequence length="624" mass="67682">MGSPARPRSSILMQCALKGKSEMAMLKSDVSILIDNDLLGASSPLTNSGVLFLGSKQTLDKARAACESLGESLWSPESDGDIQSGLNYLVYQKRAKKSSKYWVAPDGVVARSISASGEVSEEDGSSRLPALCTQTAPVSNTTAQDASEQWQVSVQANNENLIGFRDRHAFRFLGVRYAQEPKRFDYAEAHKGDGGLPVPQYLDTVPPRTKCTQKKNLKPVMFWIHGGAFTGGSANDHTFDGSNIVSRGDVILVAINYRLGKLGFLALDDGETNGNYGLADITLALDWVRANIQNFGGDPDRITVFGQSAGAGATRALIASPEAKGKFAGAIPLSNLGGLGYGTTYSNQLHGRALSCRLSPRGALDKIGSLGGEVRFLVVDGKYLTSDELPLSGDVLDVNLMMGITAEDGAPMISFQRDITLEEQEEWIISQGYPYPSDPELYPLPELDNTTMAVDWAGARLATDAVFRCVDQATVAAALANSLLSQVYYYEFDRTYQTPGWPKTDLCEPEGRPDGNPSSPPGYLRCHSGELLYAEDLAFAQLTLDSFASFARTFDPNPDRAFLEARGFASTLAAVERAGKWEPAVDGDLKLKVFDWPEEEGNLMEGFRSIKQCEWLGLGLDYYL</sequence>
<evidence type="ECO:0000313" key="5">
    <source>
        <dbReference type="EMBL" id="CAI4219131.1"/>
    </source>
</evidence>
<keyword evidence="6" id="KW-1185">Reference proteome</keyword>
<evidence type="ECO:0000256" key="2">
    <source>
        <dbReference type="ARBA" id="ARBA00022801"/>
    </source>
</evidence>
<proteinExistence type="inferred from homology"/>
<evidence type="ECO:0000259" key="4">
    <source>
        <dbReference type="Pfam" id="PF00135"/>
    </source>
</evidence>
<gene>
    <name evidence="5" type="ORF">PPNO1_LOCUS8700</name>
</gene>
<dbReference type="PANTHER" id="PTHR43142:SF3">
    <property type="entry name" value="PUTATIVE (AFU_ORTHOLOGUE AFUA_3G09070)-RELATED"/>
    <property type="match status" value="1"/>
</dbReference>
<feature type="domain" description="Carboxylesterase type B" evidence="4">
    <location>
        <begin position="203"/>
        <end position="334"/>
    </location>
</feature>
<dbReference type="GO" id="GO:0016787">
    <property type="term" value="F:hydrolase activity"/>
    <property type="evidence" value="ECO:0007669"/>
    <property type="project" value="UniProtKB-KW"/>
</dbReference>
<dbReference type="PANTHER" id="PTHR43142">
    <property type="entry name" value="CARBOXYLIC ESTER HYDROLASE"/>
    <property type="match status" value="1"/>
</dbReference>
<dbReference type="OrthoDB" id="408631at2759"/>
<dbReference type="AlphaFoldDB" id="A0A9P1MEM4"/>
<keyword evidence="2 3" id="KW-0378">Hydrolase</keyword>
<name>A0A9P1MEM4_9PEZI</name>
<dbReference type="SUPFAM" id="SSF53474">
    <property type="entry name" value="alpha/beta-Hydrolases"/>
    <property type="match status" value="1"/>
</dbReference>
<dbReference type="InterPro" id="IPR019826">
    <property type="entry name" value="Carboxylesterase_B_AS"/>
</dbReference>
<evidence type="ECO:0000256" key="1">
    <source>
        <dbReference type="ARBA" id="ARBA00005964"/>
    </source>
</evidence>
<organism evidence="5 6">
    <name type="scientific">Parascedosporium putredinis</name>
    <dbReference type="NCBI Taxonomy" id="1442378"/>
    <lineage>
        <taxon>Eukaryota</taxon>
        <taxon>Fungi</taxon>
        <taxon>Dikarya</taxon>
        <taxon>Ascomycota</taxon>
        <taxon>Pezizomycotina</taxon>
        <taxon>Sordariomycetes</taxon>
        <taxon>Hypocreomycetidae</taxon>
        <taxon>Microascales</taxon>
        <taxon>Microascaceae</taxon>
        <taxon>Parascedosporium</taxon>
    </lineage>
</organism>
<reference evidence="5" key="1">
    <citation type="submission" date="2022-11" db="EMBL/GenBank/DDBJ databases">
        <authorList>
            <person name="Scott C."/>
            <person name="Bruce N."/>
        </authorList>
    </citation>
    <scope>NUCLEOTIDE SEQUENCE</scope>
</reference>
<dbReference type="InterPro" id="IPR029058">
    <property type="entry name" value="AB_hydrolase_fold"/>
</dbReference>
<dbReference type="Gene3D" id="3.40.50.1820">
    <property type="entry name" value="alpha/beta hydrolase"/>
    <property type="match status" value="1"/>
</dbReference>
<comment type="caution">
    <text evidence="5">The sequence shown here is derived from an EMBL/GenBank/DDBJ whole genome shotgun (WGS) entry which is preliminary data.</text>
</comment>
<dbReference type="InterPro" id="IPR002018">
    <property type="entry name" value="CarbesteraseB"/>
</dbReference>
<comment type="similarity">
    <text evidence="1 3">Belongs to the type-B carboxylesterase/lipase family.</text>
</comment>
<dbReference type="PROSITE" id="PS00122">
    <property type="entry name" value="CARBOXYLESTERASE_B_1"/>
    <property type="match status" value="1"/>
</dbReference>